<evidence type="ECO:0000259" key="1">
    <source>
        <dbReference type="SMART" id="SM00421"/>
    </source>
</evidence>
<evidence type="ECO:0000313" key="3">
    <source>
        <dbReference type="Proteomes" id="UP000595894"/>
    </source>
</evidence>
<dbReference type="EMBL" id="CP061035">
    <property type="protein sequence ID" value="QQV76694.1"/>
    <property type="molecule type" value="Genomic_DNA"/>
</dbReference>
<keyword evidence="3" id="KW-1185">Reference proteome</keyword>
<dbReference type="InterPro" id="IPR036388">
    <property type="entry name" value="WH-like_DNA-bd_sf"/>
</dbReference>
<dbReference type="Gene3D" id="1.10.10.10">
    <property type="entry name" value="Winged helix-like DNA-binding domain superfamily/Winged helix DNA-binding domain"/>
    <property type="match status" value="1"/>
</dbReference>
<dbReference type="SUPFAM" id="SSF46894">
    <property type="entry name" value="C-terminal effector domain of the bipartite response regulators"/>
    <property type="match status" value="1"/>
</dbReference>
<evidence type="ECO:0000313" key="2">
    <source>
        <dbReference type="EMBL" id="QQV76694.1"/>
    </source>
</evidence>
<proteinExistence type="predicted"/>
<dbReference type="GO" id="GO:0003677">
    <property type="term" value="F:DNA binding"/>
    <property type="evidence" value="ECO:0007669"/>
    <property type="project" value="InterPro"/>
</dbReference>
<name>A0A974NTK6_9SPHN</name>
<dbReference type="RefSeq" id="WP_202092304.1">
    <property type="nucleotide sequence ID" value="NZ_CP061035.1"/>
</dbReference>
<organism evidence="2 3">
    <name type="scientific">Sphingomonas aliaeris</name>
    <dbReference type="NCBI Taxonomy" id="2759526"/>
    <lineage>
        <taxon>Bacteria</taxon>
        <taxon>Pseudomonadati</taxon>
        <taxon>Pseudomonadota</taxon>
        <taxon>Alphaproteobacteria</taxon>
        <taxon>Sphingomonadales</taxon>
        <taxon>Sphingomonadaceae</taxon>
        <taxon>Sphingomonas</taxon>
    </lineage>
</organism>
<dbReference type="SMART" id="SM00421">
    <property type="entry name" value="HTH_LUXR"/>
    <property type="match status" value="1"/>
</dbReference>
<dbReference type="InterPro" id="IPR000792">
    <property type="entry name" value="Tscrpt_reg_LuxR_C"/>
</dbReference>
<protein>
    <submittedName>
        <fullName evidence="2">Helix-turn-helix transcriptional regulator</fullName>
    </submittedName>
</protein>
<dbReference type="KEGG" id="sari:H5J25_14870"/>
<dbReference type="AlphaFoldDB" id="A0A974NTK6"/>
<dbReference type="Proteomes" id="UP000595894">
    <property type="component" value="Chromosome"/>
</dbReference>
<dbReference type="GO" id="GO:0006355">
    <property type="term" value="P:regulation of DNA-templated transcription"/>
    <property type="evidence" value="ECO:0007669"/>
    <property type="project" value="InterPro"/>
</dbReference>
<feature type="domain" description="HTH luxR-type" evidence="1">
    <location>
        <begin position="316"/>
        <end position="373"/>
    </location>
</feature>
<gene>
    <name evidence="2" type="ORF">H5J25_14870</name>
</gene>
<accession>A0A974NTK6</accession>
<sequence length="392" mass="41629">MALDMIDSAAEPVFVHLDRDVSGFIDDVVSVTVQDPIQVATLDNDCYAPLANVAREIGRELQGDGMLIGWHAGGGDPIYLFADVAPGAGPQAEREMASMAASAGTMRTFDARSEWRQIGGSASDGLLTTTIPADGGVVTVTTLFKRIGQSTRKRASEASARLLPLVQPFFRIWASRLRSATQLRALTAAIDRSDVGVLLVDASGQLTFANETAEALIARNDGLRRLGGMLAASHLSDTLSLQTSIQHVLASGADESKANTTPAPVVALRRSCGRPLMATIVPVRTVAQPACDAAAIIYVFDPGRTMGALLEPVCKFFGLSRVETQLACLIGDGMVLSDAAKAMRVRELTARSYLKQIFLKTGTKRQAELVGLLLKSAVRTHRIDGKATATPN</sequence>
<reference evidence="3" key="1">
    <citation type="submission" date="2020-09" db="EMBL/GenBank/DDBJ databases">
        <title>Sphingomonas sp., a new species isolated from pork steak.</title>
        <authorList>
            <person name="Heidler von Heilborn D."/>
        </authorList>
    </citation>
    <scope>NUCLEOTIDE SEQUENCE [LARGE SCALE GENOMIC DNA]</scope>
</reference>
<dbReference type="InterPro" id="IPR016032">
    <property type="entry name" value="Sig_transdc_resp-reg_C-effctor"/>
</dbReference>